<dbReference type="EMBL" id="BARS01021252">
    <property type="protein sequence ID" value="GAG01566.1"/>
    <property type="molecule type" value="Genomic_DNA"/>
</dbReference>
<proteinExistence type="predicted"/>
<accession>X0VM14</accession>
<evidence type="ECO:0000313" key="2">
    <source>
        <dbReference type="EMBL" id="GAG01566.1"/>
    </source>
</evidence>
<organism evidence="2">
    <name type="scientific">marine sediment metagenome</name>
    <dbReference type="NCBI Taxonomy" id="412755"/>
    <lineage>
        <taxon>unclassified sequences</taxon>
        <taxon>metagenomes</taxon>
        <taxon>ecological metagenomes</taxon>
    </lineage>
</organism>
<gene>
    <name evidence="2" type="ORF">S01H1_34168</name>
</gene>
<protein>
    <recommendedName>
        <fullName evidence="1">Phosphoribosyltransferase domain-containing protein</fullName>
    </recommendedName>
</protein>
<dbReference type="Gene3D" id="3.30.1310.20">
    <property type="entry name" value="PRTase-like"/>
    <property type="match status" value="1"/>
</dbReference>
<feature type="domain" description="Phosphoribosyltransferase" evidence="1">
    <location>
        <begin position="13"/>
        <end position="60"/>
    </location>
</feature>
<dbReference type="InterPro" id="IPR000836">
    <property type="entry name" value="PRTase_dom"/>
</dbReference>
<feature type="non-terminal residue" evidence="2">
    <location>
        <position position="155"/>
    </location>
</feature>
<dbReference type="Pfam" id="PF00156">
    <property type="entry name" value="Pribosyltran"/>
    <property type="match status" value="2"/>
</dbReference>
<dbReference type="Gene3D" id="3.40.50.2020">
    <property type="match status" value="1"/>
</dbReference>
<comment type="caution">
    <text evidence="2">The sequence shown here is derived from an EMBL/GenBank/DDBJ whole genome shotgun (WGS) entry which is preliminary data.</text>
</comment>
<dbReference type="SUPFAM" id="SSF53271">
    <property type="entry name" value="PRTase-like"/>
    <property type="match status" value="1"/>
</dbReference>
<reference evidence="2" key="1">
    <citation type="journal article" date="2014" name="Front. Microbiol.">
        <title>High frequency of phylogenetically diverse reductive dehalogenase-homologous genes in deep subseafloor sedimentary metagenomes.</title>
        <authorList>
            <person name="Kawai M."/>
            <person name="Futagami T."/>
            <person name="Toyoda A."/>
            <person name="Takaki Y."/>
            <person name="Nishi S."/>
            <person name="Hori S."/>
            <person name="Arai W."/>
            <person name="Tsubouchi T."/>
            <person name="Morono Y."/>
            <person name="Uchiyama I."/>
            <person name="Ito T."/>
            <person name="Fujiyama A."/>
            <person name="Inagaki F."/>
            <person name="Takami H."/>
        </authorList>
    </citation>
    <scope>NUCLEOTIDE SEQUENCE</scope>
    <source>
        <strain evidence="2">Expedition CK06-06</strain>
    </source>
</reference>
<dbReference type="InterPro" id="IPR029057">
    <property type="entry name" value="PRTase-like"/>
</dbReference>
<name>X0VM14_9ZZZZ</name>
<sequence>MNIGRGEVIFENRHDAGRQLAAELSEYNGQSVVVLAIPNGGVPVAVEVASALKAGLDLVICRKIPLPLTPEAGFGACADDGTIILNEEIAKRVGLSRQQIEYEASKVRAEIQRRSILYEGDRPLVTVSGKTVIIIDDGLASGITMRAAVESVRRR</sequence>
<evidence type="ECO:0000259" key="1">
    <source>
        <dbReference type="Pfam" id="PF00156"/>
    </source>
</evidence>
<dbReference type="CDD" id="cd06223">
    <property type="entry name" value="PRTases_typeI"/>
    <property type="match status" value="1"/>
</dbReference>
<feature type="domain" description="Phosphoribosyltransferase" evidence="1">
    <location>
        <begin position="109"/>
        <end position="154"/>
    </location>
</feature>
<dbReference type="AlphaFoldDB" id="X0VM14"/>